<organism evidence="2 5">
    <name type="scientific">Roseburia inulinivorans</name>
    <dbReference type="NCBI Taxonomy" id="360807"/>
    <lineage>
        <taxon>Bacteria</taxon>
        <taxon>Bacillati</taxon>
        <taxon>Bacillota</taxon>
        <taxon>Clostridia</taxon>
        <taxon>Lachnospirales</taxon>
        <taxon>Lachnospiraceae</taxon>
        <taxon>Roseburia</taxon>
    </lineage>
</organism>
<evidence type="ECO:0000313" key="7">
    <source>
        <dbReference type="Proteomes" id="UP000283492"/>
    </source>
</evidence>
<dbReference type="EMBL" id="CVRS01000080">
    <property type="protein sequence ID" value="CRL40175.1"/>
    <property type="molecule type" value="Genomic_DNA"/>
</dbReference>
<dbReference type="Proteomes" id="UP000266391">
    <property type="component" value="Unassembled WGS sequence"/>
</dbReference>
<gene>
    <name evidence="4" type="ORF">DW813_08150</name>
    <name evidence="3" type="ORF">DW914_14355</name>
    <name evidence="2" type="ORF">RIL183_05221</name>
</gene>
<reference evidence="5" key="1">
    <citation type="submission" date="2015-05" db="EMBL/GenBank/DDBJ databases">
        <authorList>
            <consortium name="Pathogen Informatics"/>
        </authorList>
    </citation>
    <scope>NUCLEOTIDE SEQUENCE [LARGE SCALE GENOMIC DNA]</scope>
    <source>
        <strain evidence="5">L1-83</strain>
    </source>
</reference>
<keyword evidence="1" id="KW-0812">Transmembrane</keyword>
<dbReference type="Proteomes" id="UP000283492">
    <property type="component" value="Unassembled WGS sequence"/>
</dbReference>
<feature type="transmembrane region" description="Helical" evidence="1">
    <location>
        <begin position="106"/>
        <end position="124"/>
    </location>
</feature>
<dbReference type="STRING" id="360807.ERS852392_01947"/>
<reference evidence="2" key="2">
    <citation type="submission" date="2015-05" db="EMBL/GenBank/DDBJ databases">
        <authorList>
            <person name="Wang D.B."/>
            <person name="Wang M."/>
        </authorList>
    </citation>
    <scope>NUCLEOTIDE SEQUENCE [LARGE SCALE GENOMIC DNA]</scope>
    <source>
        <strain evidence="2">L1-83</strain>
    </source>
</reference>
<keyword evidence="5" id="KW-1185">Reference proteome</keyword>
<evidence type="ECO:0000256" key="1">
    <source>
        <dbReference type="SAM" id="Phobius"/>
    </source>
</evidence>
<evidence type="ECO:0000313" key="3">
    <source>
        <dbReference type="EMBL" id="RHA85261.1"/>
    </source>
</evidence>
<evidence type="ECO:0000313" key="6">
    <source>
        <dbReference type="Proteomes" id="UP000266391"/>
    </source>
</evidence>
<dbReference type="EMBL" id="QSIQ01000010">
    <property type="protein sequence ID" value="RHD03705.1"/>
    <property type="molecule type" value="Genomic_DNA"/>
</dbReference>
<evidence type="ECO:0000313" key="2">
    <source>
        <dbReference type="EMBL" id="CRL40175.1"/>
    </source>
</evidence>
<feature type="transmembrane region" description="Helical" evidence="1">
    <location>
        <begin position="7"/>
        <end position="32"/>
    </location>
</feature>
<dbReference type="Proteomes" id="UP000049828">
    <property type="component" value="Unassembled WGS sequence"/>
</dbReference>
<dbReference type="RefSeq" id="WP_007884263.1">
    <property type="nucleotide sequence ID" value="NZ_CABJFX010000030.1"/>
</dbReference>
<evidence type="ECO:0008006" key="8">
    <source>
        <dbReference type="Google" id="ProtNLM"/>
    </source>
</evidence>
<protein>
    <recommendedName>
        <fullName evidence="8">Stage II sporulation protein M</fullName>
    </recommendedName>
</protein>
<sequence length="163" mass="18663">MIQKNKIIYALCFLAGILLVNLMGSGLLNTYGVTSFWDQSAVTFWSMSYDQYFWYIFFMRMKGLIVILLLGTVFGRRIVTRVFLALFLFLTGIFITMSVIERGLSGIAAVLLAMLPQWIFYLLAFTVYERGRERKVIFVCALLVVLGCLAEGYISPFFLKKVL</sequence>
<feature type="transmembrane region" description="Helical" evidence="1">
    <location>
        <begin position="52"/>
        <end position="75"/>
    </location>
</feature>
<dbReference type="AlphaFoldDB" id="A0A0M6WR80"/>
<accession>A0A0M6WR80</accession>
<name>A0A0M6WR80_9FIRM</name>
<evidence type="ECO:0000313" key="5">
    <source>
        <dbReference type="Proteomes" id="UP000049828"/>
    </source>
</evidence>
<evidence type="ECO:0000313" key="4">
    <source>
        <dbReference type="EMBL" id="RHD03705.1"/>
    </source>
</evidence>
<keyword evidence="1" id="KW-1133">Transmembrane helix</keyword>
<keyword evidence="1" id="KW-0472">Membrane</keyword>
<feature type="transmembrane region" description="Helical" evidence="1">
    <location>
        <begin position="136"/>
        <end position="159"/>
    </location>
</feature>
<feature type="transmembrane region" description="Helical" evidence="1">
    <location>
        <begin position="82"/>
        <end position="100"/>
    </location>
</feature>
<dbReference type="GeneID" id="75164300"/>
<reference evidence="6 7" key="3">
    <citation type="submission" date="2018-08" db="EMBL/GenBank/DDBJ databases">
        <title>A genome reference for cultivated species of the human gut microbiota.</title>
        <authorList>
            <person name="Zou Y."/>
            <person name="Xue W."/>
            <person name="Luo G."/>
        </authorList>
    </citation>
    <scope>NUCLEOTIDE SEQUENCE [LARGE SCALE GENOMIC DNA]</scope>
    <source>
        <strain evidence="4 6">AM32-8LB</strain>
        <strain evidence="3 7">AM42-1AC</strain>
    </source>
</reference>
<dbReference type="EMBL" id="QSFX01000030">
    <property type="protein sequence ID" value="RHA85261.1"/>
    <property type="molecule type" value="Genomic_DNA"/>
</dbReference>
<proteinExistence type="predicted"/>